<reference evidence="1 2" key="1">
    <citation type="submission" date="2014-06" db="EMBL/GenBank/DDBJ databases">
        <title>The Genome of the Aflatoxigenic Filamentous Fungus Aspergillus nomius.</title>
        <authorList>
            <person name="Moore M.G."/>
            <person name="Shannon B.M."/>
            <person name="Brian M.M."/>
        </authorList>
    </citation>
    <scope>NUCLEOTIDE SEQUENCE [LARGE SCALE GENOMIC DNA]</scope>
    <source>
        <strain evidence="1 2">NRRL 13137</strain>
    </source>
</reference>
<dbReference type="GeneID" id="26802793"/>
<sequence>MPNDDSDLLRPDFHLSNEVLTRSRSTWSAVASAAQSATNLPSACCNVKAFLNKTPSIPESSGATDRIGSNSLYIQGYASWSVTPVHRPSACELPPRKKTGSRDVYIGESKPSTCNLSSEYISEWNGFHPLPDPVSNYLGVFVLGWSYILSARLIEIRRSTSNDTVVYTDNKARCDCHEQDQTDTPITDGSYIIDIGTDDFAEVQWWAAILAEGRGWQATLTREGKEYYPPWECHLNSSPFRLHHRAHLPSAISPINLQPPSSAQAQEYLFNLARYHDAFDQLISALAATMTIPLHNRFGASISLALPQPGHSPISHRNTELTYRNQIPTTAEIPHYMALSCTSGVITSCLFSCFWELDIPCNLVSQWLNPPMREIFPSLFQSKNHHAIVCAMAQRRPNIAPLWLGSLITGLLPRIFQVCCSHLPTVYLEAGTWTASSQSFMDPQYHRLAPVHKNNGLELIPREDEFRLLFITDVDSETYISPPLSPYRPFGLVELQNTSIDVRLHYACNHQLSYYCWNWKCEGEKVFHDFGMSCGSKAVESSIESTTLRNTVLKLGWRMVGFACTTLYKPSLGIPAWVPTYRKLVSLYSWLRALALTRPREGSDTEEVFDDTLSELATRNIFSWILFTEGTRPEERDLWKHEWLELLVDRDYGAGSSESSLSEVGYGADSENLRYVHRWRDNVLAPSV</sequence>
<dbReference type="STRING" id="1509407.A0A0L1JGD6"/>
<comment type="caution">
    <text evidence="1">The sequence shown here is derived from an EMBL/GenBank/DDBJ whole genome shotgun (WGS) entry which is preliminary data.</text>
</comment>
<gene>
    <name evidence="1" type="ORF">ANOM_000989</name>
</gene>
<protein>
    <submittedName>
        <fullName evidence="1">Uncharacterized protein</fullName>
    </submittedName>
</protein>
<organism evidence="1 2">
    <name type="scientific">Aspergillus nomiae NRRL (strain ATCC 15546 / NRRL 13137 / CBS 260.88 / M93)</name>
    <dbReference type="NCBI Taxonomy" id="1509407"/>
    <lineage>
        <taxon>Eukaryota</taxon>
        <taxon>Fungi</taxon>
        <taxon>Dikarya</taxon>
        <taxon>Ascomycota</taxon>
        <taxon>Pezizomycotina</taxon>
        <taxon>Eurotiomycetes</taxon>
        <taxon>Eurotiomycetidae</taxon>
        <taxon>Eurotiales</taxon>
        <taxon>Aspergillaceae</taxon>
        <taxon>Aspergillus</taxon>
        <taxon>Aspergillus subgen. Circumdati</taxon>
    </lineage>
</organism>
<dbReference type="AlphaFoldDB" id="A0A0L1JGD6"/>
<name>A0A0L1JGD6_ASPN3</name>
<dbReference type="RefSeq" id="XP_015411768.1">
    <property type="nucleotide sequence ID" value="XM_015546247.1"/>
</dbReference>
<dbReference type="EMBL" id="JNOM01000008">
    <property type="protein sequence ID" value="KNG90845.1"/>
    <property type="molecule type" value="Genomic_DNA"/>
</dbReference>
<accession>A0A0L1JGD6</accession>
<dbReference type="Proteomes" id="UP000037505">
    <property type="component" value="Unassembled WGS sequence"/>
</dbReference>
<evidence type="ECO:0000313" key="2">
    <source>
        <dbReference type="Proteomes" id="UP000037505"/>
    </source>
</evidence>
<keyword evidence="2" id="KW-1185">Reference proteome</keyword>
<evidence type="ECO:0000313" key="1">
    <source>
        <dbReference type="EMBL" id="KNG90845.1"/>
    </source>
</evidence>
<dbReference type="OrthoDB" id="3549294at2759"/>
<proteinExistence type="predicted"/>